<evidence type="ECO:0000313" key="1">
    <source>
        <dbReference type="EMBL" id="KAI9911354.1"/>
    </source>
</evidence>
<dbReference type="Proteomes" id="UP001163321">
    <property type="component" value="Chromosome 5"/>
</dbReference>
<organism evidence="1 2">
    <name type="scientific">Peronosclerospora sorghi</name>
    <dbReference type="NCBI Taxonomy" id="230839"/>
    <lineage>
        <taxon>Eukaryota</taxon>
        <taxon>Sar</taxon>
        <taxon>Stramenopiles</taxon>
        <taxon>Oomycota</taxon>
        <taxon>Peronosporomycetes</taxon>
        <taxon>Peronosporales</taxon>
        <taxon>Peronosporaceae</taxon>
        <taxon>Peronosclerospora</taxon>
    </lineage>
</organism>
<keyword evidence="2" id="KW-1185">Reference proteome</keyword>
<protein>
    <submittedName>
        <fullName evidence="1">Uncharacterized protein</fullName>
    </submittedName>
</protein>
<reference evidence="1 2" key="1">
    <citation type="journal article" date="2022" name="bioRxiv">
        <title>The genome of the oomycete Peronosclerospora sorghi, a cosmopolitan pathogen of maize and sorghum, is inflated with dispersed pseudogenes.</title>
        <authorList>
            <person name="Fletcher K."/>
            <person name="Martin F."/>
            <person name="Isakeit T."/>
            <person name="Cavanaugh K."/>
            <person name="Magill C."/>
            <person name="Michelmore R."/>
        </authorList>
    </citation>
    <scope>NUCLEOTIDE SEQUENCE [LARGE SCALE GENOMIC DNA]</scope>
    <source>
        <strain evidence="1">P6</strain>
    </source>
</reference>
<gene>
    <name evidence="1" type="ORF">PsorP6_009019</name>
</gene>
<sequence>MQKRMQKALDVMRSSIDIFGLEGVCLSFNGGKDSTVVLHLLRIVIAKRVLEEEQLMIQEEAEGRTTVTSPRNSFVSTDLLQQEELETRVQAQLRRIPVMYFDSYDQFPEVRDFTEACVKKYGLTCHVYKCSFVEGVKDILTKLKIKGVFMGMRGGDPYTCDIEHFSPSTPGWPPFMRINPILHWTYDEVWSFLRECQLEYCSLYDHGYTSLGNIFDTVQNPELWRKGEDGKDGYYLPAYQLKDENSERCGRQKKARTTSKSE</sequence>
<dbReference type="EMBL" id="CM047584">
    <property type="protein sequence ID" value="KAI9911354.1"/>
    <property type="molecule type" value="Genomic_DNA"/>
</dbReference>
<comment type="caution">
    <text evidence="1">The sequence shown here is derived from an EMBL/GenBank/DDBJ whole genome shotgun (WGS) entry which is preliminary data.</text>
</comment>
<name>A0ACC0VXX7_9STRA</name>
<proteinExistence type="predicted"/>
<accession>A0ACC0VXX7</accession>
<evidence type="ECO:0000313" key="2">
    <source>
        <dbReference type="Proteomes" id="UP001163321"/>
    </source>
</evidence>